<feature type="compositionally biased region" description="Basic and acidic residues" evidence="1">
    <location>
        <begin position="77"/>
        <end position="93"/>
    </location>
</feature>
<reference evidence="2 3" key="1">
    <citation type="submission" date="2018-11" db="EMBL/GenBank/DDBJ databases">
        <authorList>
            <consortium name="Pathogen Informatics"/>
        </authorList>
    </citation>
    <scope>NUCLEOTIDE SEQUENCE [LARGE SCALE GENOMIC DNA]</scope>
</reference>
<evidence type="ECO:0000313" key="2">
    <source>
        <dbReference type="EMBL" id="VDP00596.1"/>
    </source>
</evidence>
<feature type="compositionally biased region" description="Basic residues" evidence="1">
    <location>
        <begin position="94"/>
        <end position="105"/>
    </location>
</feature>
<accession>A0A3P8DZK5</accession>
<dbReference type="EMBL" id="UZAH01028504">
    <property type="protein sequence ID" value="VDP00596.1"/>
    <property type="molecule type" value="Genomic_DNA"/>
</dbReference>
<feature type="region of interest" description="Disordered" evidence="1">
    <location>
        <begin position="77"/>
        <end position="122"/>
    </location>
</feature>
<protein>
    <submittedName>
        <fullName evidence="4">BZIP domain-containing protein</fullName>
    </submittedName>
</protein>
<organism evidence="3 4">
    <name type="scientific">Heligmosomoides polygyrus</name>
    <name type="common">Parasitic roundworm</name>
    <dbReference type="NCBI Taxonomy" id="6339"/>
    <lineage>
        <taxon>Eukaryota</taxon>
        <taxon>Metazoa</taxon>
        <taxon>Ecdysozoa</taxon>
        <taxon>Nematoda</taxon>
        <taxon>Chromadorea</taxon>
        <taxon>Rhabditida</taxon>
        <taxon>Rhabditina</taxon>
        <taxon>Rhabditomorpha</taxon>
        <taxon>Strongyloidea</taxon>
        <taxon>Heligmosomidae</taxon>
        <taxon>Heligmosomoides</taxon>
    </lineage>
</organism>
<dbReference type="WBParaSite" id="HPBE_0001472901-mRNA-1">
    <property type="protein sequence ID" value="HPBE_0001472901-mRNA-1"/>
    <property type="gene ID" value="HPBE_0001472901"/>
</dbReference>
<evidence type="ECO:0000256" key="1">
    <source>
        <dbReference type="SAM" id="MobiDB-lite"/>
    </source>
</evidence>
<gene>
    <name evidence="2" type="ORF">HPBE_LOCUS14730</name>
</gene>
<evidence type="ECO:0000313" key="4">
    <source>
        <dbReference type="WBParaSite" id="HPBE_0001472901-mRNA-1"/>
    </source>
</evidence>
<keyword evidence="3" id="KW-1185">Reference proteome</keyword>
<reference evidence="4" key="2">
    <citation type="submission" date="2019-09" db="UniProtKB">
        <authorList>
            <consortium name="WormBaseParasite"/>
        </authorList>
    </citation>
    <scope>IDENTIFICATION</scope>
</reference>
<evidence type="ECO:0000313" key="3">
    <source>
        <dbReference type="Proteomes" id="UP000050761"/>
    </source>
</evidence>
<dbReference type="Proteomes" id="UP000050761">
    <property type="component" value="Unassembled WGS sequence"/>
</dbReference>
<feature type="compositionally biased region" description="Basic and acidic residues" evidence="1">
    <location>
        <begin position="113"/>
        <end position="122"/>
    </location>
</feature>
<dbReference type="AlphaFoldDB" id="A0A183G0T6"/>
<name>A0A183G0T6_HELPZ</name>
<proteinExistence type="predicted"/>
<sequence>MWTHTWSGISSIKCSRGQAGAIEMSSPCCYVGVVEDENVMVAETQARMFYEATLEQLKPWVALEPLQTPRVAVNSVRSDRGHATVKEGRVDKRAQRRREQRKKRSEARAATQDLEKLTMHER</sequence>
<accession>A0A183G0T6</accession>